<protein>
    <submittedName>
        <fullName evidence="1">Uncharacterized protein</fullName>
    </submittedName>
</protein>
<evidence type="ECO:0000313" key="1">
    <source>
        <dbReference type="EMBL" id="CAF1440865.1"/>
    </source>
</evidence>
<evidence type="ECO:0000313" key="3">
    <source>
        <dbReference type="Proteomes" id="UP000677228"/>
    </source>
</evidence>
<dbReference type="EMBL" id="CAJNOK010028887">
    <property type="protein sequence ID" value="CAF1440865.1"/>
    <property type="molecule type" value="Genomic_DNA"/>
</dbReference>
<dbReference type="AlphaFoldDB" id="A0A8S2FE13"/>
<sequence>MKTLVPLVGQAQSEETQPAVHTMTARKSSTTIKPRKSRITDKPQRTGTKITIQVSERTPSTLNRTSTVKATGAITEESPSTGLAETAAELTLTTESTGTNIVETMQTSTEQTAAASTMRNVGMSCDDAKLMLIFRQLYAV</sequence>
<proteinExistence type="predicted"/>
<organism evidence="1 3">
    <name type="scientific">Didymodactylos carnosus</name>
    <dbReference type="NCBI Taxonomy" id="1234261"/>
    <lineage>
        <taxon>Eukaryota</taxon>
        <taxon>Metazoa</taxon>
        <taxon>Spiralia</taxon>
        <taxon>Gnathifera</taxon>
        <taxon>Rotifera</taxon>
        <taxon>Eurotatoria</taxon>
        <taxon>Bdelloidea</taxon>
        <taxon>Philodinida</taxon>
        <taxon>Philodinidae</taxon>
        <taxon>Didymodactylos</taxon>
    </lineage>
</organism>
<dbReference type="EMBL" id="CAJOBA010050690">
    <property type="protein sequence ID" value="CAF4237169.1"/>
    <property type="molecule type" value="Genomic_DNA"/>
</dbReference>
<gene>
    <name evidence="1" type="ORF">OVA965_LOCUS34436</name>
    <name evidence="2" type="ORF">TMI583_LOCUS35353</name>
</gene>
<comment type="caution">
    <text evidence="1">The sequence shown here is derived from an EMBL/GenBank/DDBJ whole genome shotgun (WGS) entry which is preliminary data.</text>
</comment>
<name>A0A8S2FE13_9BILA</name>
<reference evidence="1" key="1">
    <citation type="submission" date="2021-02" db="EMBL/GenBank/DDBJ databases">
        <authorList>
            <person name="Nowell W R."/>
        </authorList>
    </citation>
    <scope>NUCLEOTIDE SEQUENCE</scope>
</reference>
<dbReference type="Proteomes" id="UP000677228">
    <property type="component" value="Unassembled WGS sequence"/>
</dbReference>
<dbReference type="Proteomes" id="UP000682733">
    <property type="component" value="Unassembled WGS sequence"/>
</dbReference>
<evidence type="ECO:0000313" key="2">
    <source>
        <dbReference type="EMBL" id="CAF4237169.1"/>
    </source>
</evidence>
<accession>A0A8S2FE13</accession>